<comment type="caution">
    <text evidence="1">The sequence shown here is derived from an EMBL/GenBank/DDBJ whole genome shotgun (WGS) entry which is preliminary data.</text>
</comment>
<sequence>WILSIFQQSPGDHVPDDVSTAVICFQDTAKYGTTAGFSWYLLPEHIFPILRFRRPLR</sequence>
<reference evidence="1 2" key="1">
    <citation type="submission" date="2016-03" db="EMBL/GenBank/DDBJ databases">
        <title>EvidentialGene: Evidence-directed Construction of Genes on Genomes.</title>
        <authorList>
            <person name="Gilbert D.G."/>
            <person name="Choi J.-H."/>
            <person name="Mockaitis K."/>
            <person name="Colbourne J."/>
            <person name="Pfrender M."/>
        </authorList>
    </citation>
    <scope>NUCLEOTIDE SEQUENCE [LARGE SCALE GENOMIC DNA]</scope>
    <source>
        <strain evidence="1 2">Xinb3</strain>
        <tissue evidence="1">Complete organism</tissue>
    </source>
</reference>
<dbReference type="EMBL" id="LRGB01004787">
    <property type="protein sequence ID" value="KZS02279.1"/>
    <property type="molecule type" value="Genomic_DNA"/>
</dbReference>
<evidence type="ECO:0000313" key="2">
    <source>
        <dbReference type="Proteomes" id="UP000076858"/>
    </source>
</evidence>
<protein>
    <submittedName>
        <fullName evidence="1">Uncharacterized protein</fullName>
    </submittedName>
</protein>
<organism evidence="1 2">
    <name type="scientific">Daphnia magna</name>
    <dbReference type="NCBI Taxonomy" id="35525"/>
    <lineage>
        <taxon>Eukaryota</taxon>
        <taxon>Metazoa</taxon>
        <taxon>Ecdysozoa</taxon>
        <taxon>Arthropoda</taxon>
        <taxon>Crustacea</taxon>
        <taxon>Branchiopoda</taxon>
        <taxon>Diplostraca</taxon>
        <taxon>Cladocera</taxon>
        <taxon>Anomopoda</taxon>
        <taxon>Daphniidae</taxon>
        <taxon>Daphnia</taxon>
    </lineage>
</organism>
<evidence type="ECO:0000313" key="1">
    <source>
        <dbReference type="EMBL" id="KZS02279.1"/>
    </source>
</evidence>
<feature type="non-terminal residue" evidence="1">
    <location>
        <position position="1"/>
    </location>
</feature>
<name>A0A164JF17_9CRUS</name>
<gene>
    <name evidence="1" type="ORF">APZ42_000739</name>
</gene>
<proteinExistence type="predicted"/>
<dbReference type="Proteomes" id="UP000076858">
    <property type="component" value="Unassembled WGS sequence"/>
</dbReference>
<accession>A0A164JF17</accession>
<keyword evidence="2" id="KW-1185">Reference proteome</keyword>
<dbReference type="AlphaFoldDB" id="A0A164JF17"/>